<evidence type="ECO:0000313" key="1">
    <source>
        <dbReference type="EMBL" id="MFF0543212.1"/>
    </source>
</evidence>
<name>A0ABW6PLG6_9NOCA</name>
<dbReference type="Proteomes" id="UP001601444">
    <property type="component" value="Unassembled WGS sequence"/>
</dbReference>
<dbReference type="RefSeq" id="WP_387699860.1">
    <property type="nucleotide sequence ID" value="NZ_JBIAMX010000004.1"/>
</dbReference>
<organism evidence="1 2">
    <name type="scientific">Nocardia thailandica</name>
    <dbReference type="NCBI Taxonomy" id="257275"/>
    <lineage>
        <taxon>Bacteria</taxon>
        <taxon>Bacillati</taxon>
        <taxon>Actinomycetota</taxon>
        <taxon>Actinomycetes</taxon>
        <taxon>Mycobacteriales</taxon>
        <taxon>Nocardiaceae</taxon>
        <taxon>Nocardia</taxon>
    </lineage>
</organism>
<dbReference type="EMBL" id="JBIAMX010000004">
    <property type="protein sequence ID" value="MFF0543212.1"/>
    <property type="molecule type" value="Genomic_DNA"/>
</dbReference>
<comment type="caution">
    <text evidence="1">The sequence shown here is derived from an EMBL/GenBank/DDBJ whole genome shotgun (WGS) entry which is preliminary data.</text>
</comment>
<accession>A0ABW6PLG6</accession>
<proteinExistence type="predicted"/>
<reference evidence="1 2" key="1">
    <citation type="submission" date="2024-10" db="EMBL/GenBank/DDBJ databases">
        <title>The Natural Products Discovery Center: Release of the First 8490 Sequenced Strains for Exploring Actinobacteria Biosynthetic Diversity.</title>
        <authorList>
            <person name="Kalkreuter E."/>
            <person name="Kautsar S.A."/>
            <person name="Yang D."/>
            <person name="Bader C.D."/>
            <person name="Teijaro C.N."/>
            <person name="Fluegel L."/>
            <person name="Davis C.M."/>
            <person name="Simpson J.R."/>
            <person name="Lauterbach L."/>
            <person name="Steele A.D."/>
            <person name="Gui C."/>
            <person name="Meng S."/>
            <person name="Li G."/>
            <person name="Viehrig K."/>
            <person name="Ye F."/>
            <person name="Su P."/>
            <person name="Kiefer A.F."/>
            <person name="Nichols A."/>
            <person name="Cepeda A.J."/>
            <person name="Yan W."/>
            <person name="Fan B."/>
            <person name="Jiang Y."/>
            <person name="Adhikari A."/>
            <person name="Zheng C.-J."/>
            <person name="Schuster L."/>
            <person name="Cowan T.M."/>
            <person name="Smanski M.J."/>
            <person name="Chevrette M.G."/>
            <person name="De Carvalho L.P.S."/>
            <person name="Shen B."/>
        </authorList>
    </citation>
    <scope>NUCLEOTIDE SEQUENCE [LARGE SCALE GENOMIC DNA]</scope>
    <source>
        <strain evidence="1 2">NPDC004045</strain>
    </source>
</reference>
<gene>
    <name evidence="1" type="ORF">ACFYTF_10270</name>
</gene>
<dbReference type="Pfam" id="PF10824">
    <property type="entry name" value="T7SS_ESX_EspC"/>
    <property type="match status" value="1"/>
</dbReference>
<evidence type="ECO:0000313" key="2">
    <source>
        <dbReference type="Proteomes" id="UP001601444"/>
    </source>
</evidence>
<keyword evidence="2" id="KW-1185">Reference proteome</keyword>
<protein>
    <submittedName>
        <fullName evidence="1">Type VII secretion target</fullName>
    </submittedName>
</protein>
<sequence length="107" mass="11336">MTEEFQVKPDKLDAFADRLGQLATDHAQAAPYAQKWLTVDDGAGGVFLTGVVDTLAQIRDDLADRLSTLSTVTSGSAAELVKAAQMYRTTDRATAAALDQTYVGAGK</sequence>
<dbReference type="InterPro" id="IPR022536">
    <property type="entry name" value="EspC"/>
</dbReference>